<evidence type="ECO:0000313" key="5">
    <source>
        <dbReference type="Proteomes" id="UP000091857"/>
    </source>
</evidence>
<sequence length="81" mass="8031">MDMKKISFAVLLVAISMTAALTAHAESPTPTPAEGPTATAAEGPSGSASAPSPASGAADIYPVIGSLIGASLLSFFAFYMQ</sequence>
<dbReference type="EMBL" id="CM004394">
    <property type="protein sequence ID" value="OAY43169.1"/>
    <property type="molecule type" value="Genomic_DNA"/>
</dbReference>
<dbReference type="PANTHER" id="PTHR34672">
    <property type="entry name" value="POLLEN-SPECIFIC ARABINOGALACTA PROTEIN BAN102"/>
    <property type="match status" value="1"/>
</dbReference>
<dbReference type="InterPro" id="IPR044702">
    <property type="entry name" value="AGP23/40"/>
</dbReference>
<name>A0A2C9VDG1_MANES</name>
<dbReference type="OMA" id="CMTAVMS"/>
<feature type="signal peptide" evidence="3">
    <location>
        <begin position="1"/>
        <end position="25"/>
    </location>
</feature>
<feature type="region of interest" description="Disordered" evidence="1">
    <location>
        <begin position="24"/>
        <end position="55"/>
    </location>
</feature>
<feature type="compositionally biased region" description="Low complexity" evidence="1">
    <location>
        <begin position="32"/>
        <end position="55"/>
    </location>
</feature>
<keyword evidence="2" id="KW-1133">Transmembrane helix</keyword>
<dbReference type="Proteomes" id="UP000091857">
    <property type="component" value="Chromosome 8"/>
</dbReference>
<protein>
    <recommendedName>
        <fullName evidence="6">Arabinogalactan peptide 23-like</fullName>
    </recommendedName>
</protein>
<keyword evidence="2" id="KW-0472">Membrane</keyword>
<evidence type="ECO:0000256" key="2">
    <source>
        <dbReference type="SAM" id="Phobius"/>
    </source>
</evidence>
<keyword evidence="5" id="KW-1185">Reference proteome</keyword>
<dbReference type="PANTHER" id="PTHR34672:SF2">
    <property type="entry name" value="ARABINOGALACTAN PROTEIN 23"/>
    <property type="match status" value="1"/>
</dbReference>
<evidence type="ECO:0000313" key="4">
    <source>
        <dbReference type="EMBL" id="OAY43169.1"/>
    </source>
</evidence>
<dbReference type="AlphaFoldDB" id="A0A2C9VDG1"/>
<feature type="transmembrane region" description="Helical" evidence="2">
    <location>
        <begin position="60"/>
        <end position="80"/>
    </location>
</feature>
<keyword evidence="3" id="KW-0732">Signal</keyword>
<evidence type="ECO:0000256" key="3">
    <source>
        <dbReference type="SAM" id="SignalP"/>
    </source>
</evidence>
<comment type="caution">
    <text evidence="4">The sequence shown here is derived from an EMBL/GenBank/DDBJ whole genome shotgun (WGS) entry which is preliminary data.</text>
</comment>
<dbReference type="Gramene" id="Manes.08G047900.1.v8.1">
    <property type="protein sequence ID" value="Manes.08G047900.1.v8.1.CDS.1"/>
    <property type="gene ID" value="Manes.08G047900.v8.1"/>
</dbReference>
<evidence type="ECO:0000256" key="1">
    <source>
        <dbReference type="SAM" id="MobiDB-lite"/>
    </source>
</evidence>
<proteinExistence type="predicted"/>
<keyword evidence="2" id="KW-0812">Transmembrane</keyword>
<reference evidence="5" key="1">
    <citation type="journal article" date="2016" name="Nat. Biotechnol.">
        <title>Sequencing wild and cultivated cassava and related species reveals extensive interspecific hybridization and genetic diversity.</title>
        <authorList>
            <person name="Bredeson J.V."/>
            <person name="Lyons J.B."/>
            <person name="Prochnik S.E."/>
            <person name="Wu G.A."/>
            <person name="Ha C.M."/>
            <person name="Edsinger-Gonzales E."/>
            <person name="Grimwood J."/>
            <person name="Schmutz J."/>
            <person name="Rabbi I.Y."/>
            <person name="Egesi C."/>
            <person name="Nauluvula P."/>
            <person name="Lebot V."/>
            <person name="Ndunguru J."/>
            <person name="Mkamilo G."/>
            <person name="Bart R.S."/>
            <person name="Setter T.L."/>
            <person name="Gleadow R.M."/>
            <person name="Kulakow P."/>
            <person name="Ferguson M.E."/>
            <person name="Rounsley S."/>
            <person name="Rokhsar D.S."/>
        </authorList>
    </citation>
    <scope>NUCLEOTIDE SEQUENCE [LARGE SCALE GENOMIC DNA]</scope>
    <source>
        <strain evidence="5">cv. AM560-2</strain>
    </source>
</reference>
<organism evidence="4 5">
    <name type="scientific">Manihot esculenta</name>
    <name type="common">Cassava</name>
    <name type="synonym">Jatropha manihot</name>
    <dbReference type="NCBI Taxonomy" id="3983"/>
    <lineage>
        <taxon>Eukaryota</taxon>
        <taxon>Viridiplantae</taxon>
        <taxon>Streptophyta</taxon>
        <taxon>Embryophyta</taxon>
        <taxon>Tracheophyta</taxon>
        <taxon>Spermatophyta</taxon>
        <taxon>Magnoliopsida</taxon>
        <taxon>eudicotyledons</taxon>
        <taxon>Gunneridae</taxon>
        <taxon>Pentapetalae</taxon>
        <taxon>rosids</taxon>
        <taxon>fabids</taxon>
        <taxon>Malpighiales</taxon>
        <taxon>Euphorbiaceae</taxon>
        <taxon>Crotonoideae</taxon>
        <taxon>Manihoteae</taxon>
        <taxon>Manihot</taxon>
    </lineage>
</organism>
<accession>A0A2C9VDG1</accession>
<feature type="chain" id="PRO_5012226184" description="Arabinogalactan peptide 23-like" evidence="3">
    <location>
        <begin position="26"/>
        <end position="81"/>
    </location>
</feature>
<gene>
    <name evidence="4" type="ORF">MANES_08G047900v8</name>
</gene>
<evidence type="ECO:0008006" key="6">
    <source>
        <dbReference type="Google" id="ProtNLM"/>
    </source>
</evidence>